<dbReference type="OrthoDB" id="49380at2"/>
<feature type="transmembrane region" description="Helical" evidence="1">
    <location>
        <begin position="12"/>
        <end position="29"/>
    </location>
</feature>
<feature type="transmembrane region" description="Helical" evidence="1">
    <location>
        <begin position="73"/>
        <end position="90"/>
    </location>
</feature>
<evidence type="ECO:0000313" key="2">
    <source>
        <dbReference type="EMBL" id="SHH29263.1"/>
    </source>
</evidence>
<dbReference type="AlphaFoldDB" id="A0A1M5RTU4"/>
<dbReference type="Proteomes" id="UP000242592">
    <property type="component" value="Unassembled WGS sequence"/>
</dbReference>
<gene>
    <name evidence="2" type="ORF">SAMN02745199_0598</name>
</gene>
<feature type="transmembrane region" description="Helical" evidence="1">
    <location>
        <begin position="96"/>
        <end position="118"/>
    </location>
</feature>
<proteinExistence type="predicted"/>
<dbReference type="STRING" id="1123380.SAMN02745199_0598"/>
<sequence>MKNAESSFFKKIIYVIITVYVLVTVISLFTVKSKVFLICYSLGTFGAILYTYSLYRDIINMYNKKKRTTKGFYIRYLFSASLFLLGASLFEKKTLAVISVFLGLINVKLAAYIAGFLFGGDRREKKS</sequence>
<name>A0A1M5RTU4_9BACT</name>
<evidence type="ECO:0000313" key="3">
    <source>
        <dbReference type="Proteomes" id="UP000242592"/>
    </source>
</evidence>
<evidence type="ECO:0000256" key="1">
    <source>
        <dbReference type="SAM" id="Phobius"/>
    </source>
</evidence>
<keyword evidence="1" id="KW-0812">Transmembrane</keyword>
<organism evidence="2 3">
    <name type="scientific">Thermosipho atlanticus DSM 15807</name>
    <dbReference type="NCBI Taxonomy" id="1123380"/>
    <lineage>
        <taxon>Bacteria</taxon>
        <taxon>Thermotogati</taxon>
        <taxon>Thermotogota</taxon>
        <taxon>Thermotogae</taxon>
        <taxon>Thermotogales</taxon>
        <taxon>Fervidobacteriaceae</taxon>
        <taxon>Thermosipho</taxon>
    </lineage>
</organism>
<dbReference type="EMBL" id="FQXN01000002">
    <property type="protein sequence ID" value="SHH29263.1"/>
    <property type="molecule type" value="Genomic_DNA"/>
</dbReference>
<protein>
    <recommendedName>
        <fullName evidence="4">ATP synthase I chain</fullName>
    </recommendedName>
</protein>
<feature type="transmembrane region" description="Helical" evidence="1">
    <location>
        <begin position="35"/>
        <end position="52"/>
    </location>
</feature>
<evidence type="ECO:0008006" key="4">
    <source>
        <dbReference type="Google" id="ProtNLM"/>
    </source>
</evidence>
<keyword evidence="1" id="KW-1133">Transmembrane helix</keyword>
<dbReference type="RefSeq" id="WP_073072027.1">
    <property type="nucleotide sequence ID" value="NZ_FQXN01000002.1"/>
</dbReference>
<accession>A0A1M5RTU4</accession>
<keyword evidence="1" id="KW-0472">Membrane</keyword>
<reference evidence="3" key="1">
    <citation type="submission" date="2016-11" db="EMBL/GenBank/DDBJ databases">
        <authorList>
            <person name="Varghese N."/>
            <person name="Submissions S."/>
        </authorList>
    </citation>
    <scope>NUCLEOTIDE SEQUENCE [LARGE SCALE GENOMIC DNA]</scope>
    <source>
        <strain evidence="3">DSM 15807</strain>
    </source>
</reference>
<keyword evidence="3" id="KW-1185">Reference proteome</keyword>